<proteinExistence type="predicted"/>
<dbReference type="Proteomes" id="UP000265520">
    <property type="component" value="Unassembled WGS sequence"/>
</dbReference>
<comment type="caution">
    <text evidence="1">The sequence shown here is derived from an EMBL/GenBank/DDBJ whole genome shotgun (WGS) entry which is preliminary data.</text>
</comment>
<accession>A0A392VLG9</accession>
<protein>
    <submittedName>
        <fullName evidence="1">Uncharacterized protein</fullName>
    </submittedName>
</protein>
<reference evidence="1 2" key="1">
    <citation type="journal article" date="2018" name="Front. Plant Sci.">
        <title>Red Clover (Trifolium pratense) and Zigzag Clover (T. medium) - A Picture of Genomic Similarities and Differences.</title>
        <authorList>
            <person name="Dluhosova J."/>
            <person name="Istvanek J."/>
            <person name="Nedelnik J."/>
            <person name="Repkova J."/>
        </authorList>
    </citation>
    <scope>NUCLEOTIDE SEQUENCE [LARGE SCALE GENOMIC DNA]</scope>
    <source>
        <strain evidence="2">cv. 10/8</strain>
        <tissue evidence="1">Leaf</tissue>
    </source>
</reference>
<keyword evidence="2" id="KW-1185">Reference proteome</keyword>
<evidence type="ECO:0000313" key="2">
    <source>
        <dbReference type="Proteomes" id="UP000265520"/>
    </source>
</evidence>
<feature type="non-terminal residue" evidence="1">
    <location>
        <position position="11"/>
    </location>
</feature>
<sequence length="11" mass="1120">MEQLDAAASAN</sequence>
<name>A0A392VLG9_9FABA</name>
<organism evidence="1 2">
    <name type="scientific">Trifolium medium</name>
    <dbReference type="NCBI Taxonomy" id="97028"/>
    <lineage>
        <taxon>Eukaryota</taxon>
        <taxon>Viridiplantae</taxon>
        <taxon>Streptophyta</taxon>
        <taxon>Embryophyta</taxon>
        <taxon>Tracheophyta</taxon>
        <taxon>Spermatophyta</taxon>
        <taxon>Magnoliopsida</taxon>
        <taxon>eudicotyledons</taxon>
        <taxon>Gunneridae</taxon>
        <taxon>Pentapetalae</taxon>
        <taxon>rosids</taxon>
        <taxon>fabids</taxon>
        <taxon>Fabales</taxon>
        <taxon>Fabaceae</taxon>
        <taxon>Papilionoideae</taxon>
        <taxon>50 kb inversion clade</taxon>
        <taxon>NPAAA clade</taxon>
        <taxon>Hologalegina</taxon>
        <taxon>IRL clade</taxon>
        <taxon>Trifolieae</taxon>
        <taxon>Trifolium</taxon>
    </lineage>
</organism>
<evidence type="ECO:0000313" key="1">
    <source>
        <dbReference type="EMBL" id="MCI88229.1"/>
    </source>
</evidence>
<dbReference type="EMBL" id="LXQA011187706">
    <property type="protein sequence ID" value="MCI88229.1"/>
    <property type="molecule type" value="Genomic_DNA"/>
</dbReference>